<keyword evidence="3" id="KW-1185">Reference proteome</keyword>
<feature type="region of interest" description="Disordered" evidence="1">
    <location>
        <begin position="1"/>
        <end position="58"/>
    </location>
</feature>
<sequence>PEVFRSTSHEKAKQDSSSQQDEEGSSDSDDGLPPLEANTNRLNPLMSHFDTDDSELEF</sequence>
<gene>
    <name evidence="2" type="ORF">SHERM_22747</name>
</gene>
<accession>A0A9N7NE21</accession>
<protein>
    <submittedName>
        <fullName evidence="2">Nucleic acid-binding- OB-fold-like protein</fullName>
    </submittedName>
</protein>
<proteinExistence type="predicted"/>
<dbReference type="AlphaFoldDB" id="A0A9N7NE21"/>
<feature type="non-terminal residue" evidence="2">
    <location>
        <position position="1"/>
    </location>
</feature>
<evidence type="ECO:0000313" key="2">
    <source>
        <dbReference type="EMBL" id="CAA0827051.1"/>
    </source>
</evidence>
<reference evidence="2" key="1">
    <citation type="submission" date="2019-12" db="EMBL/GenBank/DDBJ databases">
        <authorList>
            <person name="Scholes J."/>
        </authorList>
    </citation>
    <scope>NUCLEOTIDE SEQUENCE</scope>
</reference>
<name>A0A9N7NE21_STRHE</name>
<dbReference type="EMBL" id="CACSLK010027704">
    <property type="protein sequence ID" value="CAA0827051.1"/>
    <property type="molecule type" value="Genomic_DNA"/>
</dbReference>
<evidence type="ECO:0000313" key="3">
    <source>
        <dbReference type="Proteomes" id="UP001153555"/>
    </source>
</evidence>
<comment type="caution">
    <text evidence="2">The sequence shown here is derived from an EMBL/GenBank/DDBJ whole genome shotgun (WGS) entry which is preliminary data.</text>
</comment>
<dbReference type="Proteomes" id="UP001153555">
    <property type="component" value="Unassembled WGS sequence"/>
</dbReference>
<organism evidence="2 3">
    <name type="scientific">Striga hermonthica</name>
    <name type="common">Purple witchweed</name>
    <name type="synonym">Buchnera hermonthica</name>
    <dbReference type="NCBI Taxonomy" id="68872"/>
    <lineage>
        <taxon>Eukaryota</taxon>
        <taxon>Viridiplantae</taxon>
        <taxon>Streptophyta</taxon>
        <taxon>Embryophyta</taxon>
        <taxon>Tracheophyta</taxon>
        <taxon>Spermatophyta</taxon>
        <taxon>Magnoliopsida</taxon>
        <taxon>eudicotyledons</taxon>
        <taxon>Gunneridae</taxon>
        <taxon>Pentapetalae</taxon>
        <taxon>asterids</taxon>
        <taxon>lamiids</taxon>
        <taxon>Lamiales</taxon>
        <taxon>Orobanchaceae</taxon>
        <taxon>Buchnereae</taxon>
        <taxon>Striga</taxon>
    </lineage>
</organism>
<evidence type="ECO:0000256" key="1">
    <source>
        <dbReference type="SAM" id="MobiDB-lite"/>
    </source>
</evidence>
<feature type="compositionally biased region" description="Acidic residues" evidence="1">
    <location>
        <begin position="20"/>
        <end position="30"/>
    </location>
</feature>